<feature type="transmembrane region" description="Helical" evidence="6">
    <location>
        <begin position="238"/>
        <end position="256"/>
    </location>
</feature>
<evidence type="ECO:0000256" key="3">
    <source>
        <dbReference type="ARBA" id="ARBA00022692"/>
    </source>
</evidence>
<evidence type="ECO:0000256" key="2">
    <source>
        <dbReference type="ARBA" id="ARBA00022475"/>
    </source>
</evidence>
<dbReference type="Pfam" id="PF03706">
    <property type="entry name" value="LPG_synthase_TM"/>
    <property type="match status" value="1"/>
</dbReference>
<dbReference type="InterPro" id="IPR022791">
    <property type="entry name" value="L-PG_synthase/AglD"/>
</dbReference>
<feature type="transmembrane region" description="Helical" evidence="6">
    <location>
        <begin position="81"/>
        <end position="105"/>
    </location>
</feature>
<evidence type="ECO:0000256" key="5">
    <source>
        <dbReference type="ARBA" id="ARBA00023136"/>
    </source>
</evidence>
<sequence>MVSVPARHRIRFWVAGVFGLAVLAFVLYRADLPVLTRRLEEIEPMWALTAIGASALSYLFMGAVLFELLKNLEHALPLGTVLSISLVSCCVNYLMPFGGLGGLAIKVYLLSRQRIPPSRTLSISMVHGFLTNTVAVLLIYLGFFYLYGHAQIHAKQLGVAVLVLSAAFVLTWLTLQILISPSFRRRAWNVSLRAAHRLAAFLKKPQWILPKKAEAFFHNFDESMTLMIQNTSRLTRPILYAALDWAFMFLCLRYAFKAVDCPISLRELSVGFSVGIFAGLFSVTPVSLGLMEGSMAGAFYLLGKDYNQALLAVLLYRLAYYWLPLAFSFALSRLVFPNLRLQEPTLAEESSGAPPS</sequence>
<feature type="transmembrane region" description="Helical" evidence="6">
    <location>
        <begin position="12"/>
        <end position="30"/>
    </location>
</feature>
<feature type="transmembrane region" description="Helical" evidence="6">
    <location>
        <begin position="310"/>
        <end position="331"/>
    </location>
</feature>
<reference evidence="7" key="1">
    <citation type="journal article" date="2020" name="mSystems">
        <title>Genome- and Community-Level Interaction Insights into Carbon Utilization and Element Cycling Functions of Hydrothermarchaeota in Hydrothermal Sediment.</title>
        <authorList>
            <person name="Zhou Z."/>
            <person name="Liu Y."/>
            <person name="Xu W."/>
            <person name="Pan J."/>
            <person name="Luo Z.H."/>
            <person name="Li M."/>
        </authorList>
    </citation>
    <scope>NUCLEOTIDE SEQUENCE [LARGE SCALE GENOMIC DNA]</scope>
    <source>
        <strain evidence="7">SpSt-456</strain>
    </source>
</reference>
<organism evidence="7">
    <name type="scientific">Desulfacinum infernum</name>
    <dbReference type="NCBI Taxonomy" id="35837"/>
    <lineage>
        <taxon>Bacteria</taxon>
        <taxon>Pseudomonadati</taxon>
        <taxon>Thermodesulfobacteriota</taxon>
        <taxon>Syntrophobacteria</taxon>
        <taxon>Syntrophobacterales</taxon>
        <taxon>Syntrophobacteraceae</taxon>
        <taxon>Desulfacinum</taxon>
    </lineage>
</organism>
<dbReference type="PANTHER" id="PTHR39087:SF2">
    <property type="entry name" value="UPF0104 MEMBRANE PROTEIN MJ1595"/>
    <property type="match status" value="1"/>
</dbReference>
<dbReference type="EMBL" id="DSTK01000013">
    <property type="protein sequence ID" value="HFK96624.1"/>
    <property type="molecule type" value="Genomic_DNA"/>
</dbReference>
<evidence type="ECO:0000256" key="6">
    <source>
        <dbReference type="SAM" id="Phobius"/>
    </source>
</evidence>
<evidence type="ECO:0000256" key="1">
    <source>
        <dbReference type="ARBA" id="ARBA00004651"/>
    </source>
</evidence>
<feature type="transmembrane region" description="Helical" evidence="6">
    <location>
        <begin position="45"/>
        <end position="69"/>
    </location>
</feature>
<keyword evidence="4 6" id="KW-1133">Transmembrane helix</keyword>
<dbReference type="AlphaFoldDB" id="A0A832EIM6"/>
<feature type="transmembrane region" description="Helical" evidence="6">
    <location>
        <begin position="268"/>
        <end position="290"/>
    </location>
</feature>
<dbReference type="GO" id="GO:0005886">
    <property type="term" value="C:plasma membrane"/>
    <property type="evidence" value="ECO:0007669"/>
    <property type="project" value="UniProtKB-SubCell"/>
</dbReference>
<comment type="caution">
    <text evidence="7">The sequence shown here is derived from an EMBL/GenBank/DDBJ whole genome shotgun (WGS) entry which is preliminary data.</text>
</comment>
<dbReference type="PANTHER" id="PTHR39087">
    <property type="entry name" value="UPF0104 MEMBRANE PROTEIN MJ1595"/>
    <property type="match status" value="1"/>
</dbReference>
<keyword evidence="3 6" id="KW-0812">Transmembrane</keyword>
<evidence type="ECO:0000256" key="4">
    <source>
        <dbReference type="ARBA" id="ARBA00022989"/>
    </source>
</evidence>
<feature type="transmembrane region" description="Helical" evidence="6">
    <location>
        <begin position="159"/>
        <end position="179"/>
    </location>
</feature>
<dbReference type="NCBIfam" id="TIGR00374">
    <property type="entry name" value="flippase-like domain"/>
    <property type="match status" value="1"/>
</dbReference>
<gene>
    <name evidence="7" type="ORF">ENS06_04785</name>
</gene>
<evidence type="ECO:0000313" key="7">
    <source>
        <dbReference type="EMBL" id="HFK96624.1"/>
    </source>
</evidence>
<proteinExistence type="predicted"/>
<accession>A0A832EIM6</accession>
<keyword evidence="2" id="KW-1003">Cell membrane</keyword>
<keyword evidence="5 6" id="KW-0472">Membrane</keyword>
<name>A0A832EIM6_9BACT</name>
<protein>
    <submittedName>
        <fullName evidence="7">Flippase-like domain-containing protein</fullName>
    </submittedName>
</protein>
<feature type="transmembrane region" description="Helical" evidence="6">
    <location>
        <begin position="125"/>
        <end position="147"/>
    </location>
</feature>
<comment type="subcellular location">
    <subcellularLocation>
        <location evidence="1">Cell membrane</location>
        <topology evidence="1">Multi-pass membrane protein</topology>
    </subcellularLocation>
</comment>